<name>A0ABW8CJA7_9ACTN</name>
<dbReference type="Pfam" id="PF12840">
    <property type="entry name" value="HTH_20"/>
    <property type="match status" value="1"/>
</dbReference>
<feature type="domain" description="HTH arsR-type" evidence="5">
    <location>
        <begin position="267"/>
        <end position="364"/>
    </location>
</feature>
<dbReference type="PANTHER" id="PTHR43132">
    <property type="entry name" value="ARSENICAL RESISTANCE OPERON REPRESSOR ARSR-RELATED"/>
    <property type="match status" value="1"/>
</dbReference>
<keyword evidence="3" id="KW-0804">Transcription</keyword>
<dbReference type="InterPro" id="IPR001845">
    <property type="entry name" value="HTH_ArsR_DNA-bd_dom"/>
</dbReference>
<evidence type="ECO:0000256" key="2">
    <source>
        <dbReference type="ARBA" id="ARBA00023125"/>
    </source>
</evidence>
<dbReference type="InterPro" id="IPR036388">
    <property type="entry name" value="WH-like_DNA-bd_sf"/>
</dbReference>
<keyword evidence="2" id="KW-0238">DNA-binding</keyword>
<sequence>MNVATVVRHHDPTTRGPRTGKHSSQFKSTASTATVETVLTLRVDADTVSRTRLAPSPASESIAWLKLTAASRRHPVFGDPGPLARASLAHPDVALLADLLPQNGDTYTPDLLTPQPGTDAQRRDLLDEQITQIEATAQDDLETQVFTYTRTHWNRPLPVATRRIAESGRMQRRLANGLARFWRDALCEGWPELRSIIDQDIAHRATAIATHGVGQALGALHPDMNWAGDAITLATSWNGEIDVTGRDLVLAPGVLNRPDIIIQVDTPAQFVLYYPAQRIGAGRDRRSGTIAHVVGNTRAALLADLETARSTTELATRIGCTPGTVSYHLSALHRASLVTRVRDGRYVLYQRTAHAADLLEEARD</sequence>
<dbReference type="EMBL" id="JBITYG010000019">
    <property type="protein sequence ID" value="MFI9106538.1"/>
    <property type="molecule type" value="Genomic_DNA"/>
</dbReference>
<dbReference type="PROSITE" id="PS50987">
    <property type="entry name" value="HTH_ARSR_2"/>
    <property type="match status" value="1"/>
</dbReference>
<dbReference type="CDD" id="cd00090">
    <property type="entry name" value="HTH_ARSR"/>
    <property type="match status" value="1"/>
</dbReference>
<keyword evidence="7" id="KW-1185">Reference proteome</keyword>
<accession>A0ABW8CJA7</accession>
<evidence type="ECO:0000256" key="3">
    <source>
        <dbReference type="ARBA" id="ARBA00023163"/>
    </source>
</evidence>
<comment type="caution">
    <text evidence="6">The sequence shown here is derived from an EMBL/GenBank/DDBJ whole genome shotgun (WGS) entry which is preliminary data.</text>
</comment>
<evidence type="ECO:0000256" key="1">
    <source>
        <dbReference type="ARBA" id="ARBA00023015"/>
    </source>
</evidence>
<evidence type="ECO:0000256" key="4">
    <source>
        <dbReference type="SAM" id="MobiDB-lite"/>
    </source>
</evidence>
<reference evidence="6 7" key="1">
    <citation type="submission" date="2024-10" db="EMBL/GenBank/DDBJ databases">
        <title>The Natural Products Discovery Center: Release of the First 8490 Sequenced Strains for Exploring Actinobacteria Biosynthetic Diversity.</title>
        <authorList>
            <person name="Kalkreuter E."/>
            <person name="Kautsar S.A."/>
            <person name="Yang D."/>
            <person name="Bader C.D."/>
            <person name="Teijaro C.N."/>
            <person name="Fluegel L."/>
            <person name="Davis C.M."/>
            <person name="Simpson J.R."/>
            <person name="Lauterbach L."/>
            <person name="Steele A.D."/>
            <person name="Gui C."/>
            <person name="Meng S."/>
            <person name="Li G."/>
            <person name="Viehrig K."/>
            <person name="Ye F."/>
            <person name="Su P."/>
            <person name="Kiefer A.F."/>
            <person name="Nichols A."/>
            <person name="Cepeda A.J."/>
            <person name="Yan W."/>
            <person name="Fan B."/>
            <person name="Jiang Y."/>
            <person name="Adhikari A."/>
            <person name="Zheng C.-J."/>
            <person name="Schuster L."/>
            <person name="Cowan T.M."/>
            <person name="Smanski M.J."/>
            <person name="Chevrette M.G."/>
            <person name="De Carvalho L.P.S."/>
            <person name="Shen B."/>
        </authorList>
    </citation>
    <scope>NUCLEOTIDE SEQUENCE [LARGE SCALE GENOMIC DNA]</scope>
    <source>
        <strain evidence="6 7">NPDC053399</strain>
    </source>
</reference>
<dbReference type="RefSeq" id="WP_399658122.1">
    <property type="nucleotide sequence ID" value="NZ_JBITYG010000019.1"/>
</dbReference>
<dbReference type="SMART" id="SM00418">
    <property type="entry name" value="HTH_ARSR"/>
    <property type="match status" value="1"/>
</dbReference>
<feature type="region of interest" description="Disordered" evidence="4">
    <location>
        <begin position="1"/>
        <end position="30"/>
    </location>
</feature>
<dbReference type="Gene3D" id="1.10.10.10">
    <property type="entry name" value="Winged helix-like DNA-binding domain superfamily/Winged helix DNA-binding domain"/>
    <property type="match status" value="1"/>
</dbReference>
<proteinExistence type="predicted"/>
<gene>
    <name evidence="6" type="ORF">ACIGXA_39180</name>
</gene>
<dbReference type="PANTHER" id="PTHR43132:SF6">
    <property type="entry name" value="HTH-TYPE TRANSCRIPTIONAL REPRESSOR CZRA"/>
    <property type="match status" value="1"/>
</dbReference>
<protein>
    <submittedName>
        <fullName evidence="6">ArsR/SmtB family transcription factor</fullName>
    </submittedName>
</protein>
<evidence type="ECO:0000259" key="5">
    <source>
        <dbReference type="PROSITE" id="PS50987"/>
    </source>
</evidence>
<evidence type="ECO:0000313" key="7">
    <source>
        <dbReference type="Proteomes" id="UP001614394"/>
    </source>
</evidence>
<keyword evidence="1" id="KW-0805">Transcription regulation</keyword>
<dbReference type="SUPFAM" id="SSF46785">
    <property type="entry name" value="Winged helix' DNA-binding domain"/>
    <property type="match status" value="1"/>
</dbReference>
<dbReference type="InterPro" id="IPR011991">
    <property type="entry name" value="ArsR-like_HTH"/>
</dbReference>
<dbReference type="InterPro" id="IPR036390">
    <property type="entry name" value="WH_DNA-bd_sf"/>
</dbReference>
<dbReference type="Proteomes" id="UP001614394">
    <property type="component" value="Unassembled WGS sequence"/>
</dbReference>
<dbReference type="InterPro" id="IPR051011">
    <property type="entry name" value="Metal_resp_trans_reg"/>
</dbReference>
<evidence type="ECO:0000313" key="6">
    <source>
        <dbReference type="EMBL" id="MFI9106538.1"/>
    </source>
</evidence>
<organism evidence="6 7">
    <name type="scientific">Streptomyces fildesensis</name>
    <dbReference type="NCBI Taxonomy" id="375757"/>
    <lineage>
        <taxon>Bacteria</taxon>
        <taxon>Bacillati</taxon>
        <taxon>Actinomycetota</taxon>
        <taxon>Actinomycetes</taxon>
        <taxon>Kitasatosporales</taxon>
        <taxon>Streptomycetaceae</taxon>
        <taxon>Streptomyces</taxon>
    </lineage>
</organism>